<keyword evidence="2" id="KW-1185">Reference proteome</keyword>
<dbReference type="RefSeq" id="XP_009521443.1">
    <property type="nucleotide sequence ID" value="XM_009523148.1"/>
</dbReference>
<organism evidence="1 2">
    <name type="scientific">Phytophthora sojae (strain P6497)</name>
    <name type="common">Soybean stem and root rot agent</name>
    <name type="synonym">Phytophthora megasperma f. sp. glycines</name>
    <dbReference type="NCBI Taxonomy" id="1094619"/>
    <lineage>
        <taxon>Eukaryota</taxon>
        <taxon>Sar</taxon>
        <taxon>Stramenopiles</taxon>
        <taxon>Oomycota</taxon>
        <taxon>Peronosporomycetes</taxon>
        <taxon>Peronosporales</taxon>
        <taxon>Peronosporaceae</taxon>
        <taxon>Phytophthora</taxon>
    </lineage>
</organism>
<protein>
    <recommendedName>
        <fullName evidence="3">Crinkler (CRN) family protein</fullName>
    </recommendedName>
</protein>
<name>G4YXC1_PHYSP</name>
<dbReference type="Proteomes" id="UP000002640">
    <property type="component" value="Unassembled WGS sequence"/>
</dbReference>
<dbReference type="AlphaFoldDB" id="G4YXC1"/>
<gene>
    <name evidence="1" type="ORF">PHYSODRAFT_297519</name>
</gene>
<reference evidence="1 2" key="1">
    <citation type="journal article" date="2006" name="Science">
        <title>Phytophthora genome sequences uncover evolutionary origins and mechanisms of pathogenesis.</title>
        <authorList>
            <person name="Tyler B.M."/>
            <person name="Tripathy S."/>
            <person name="Zhang X."/>
            <person name="Dehal P."/>
            <person name="Jiang R.H."/>
            <person name="Aerts A."/>
            <person name="Arredondo F.D."/>
            <person name="Baxter L."/>
            <person name="Bensasson D."/>
            <person name="Beynon J.L."/>
            <person name="Chapman J."/>
            <person name="Damasceno C.M."/>
            <person name="Dorrance A.E."/>
            <person name="Dou D."/>
            <person name="Dickerman A.W."/>
            <person name="Dubchak I.L."/>
            <person name="Garbelotto M."/>
            <person name="Gijzen M."/>
            <person name="Gordon S.G."/>
            <person name="Govers F."/>
            <person name="Grunwald N.J."/>
            <person name="Huang W."/>
            <person name="Ivors K.L."/>
            <person name="Jones R.W."/>
            <person name="Kamoun S."/>
            <person name="Krampis K."/>
            <person name="Lamour K.H."/>
            <person name="Lee M.K."/>
            <person name="McDonald W.H."/>
            <person name="Medina M."/>
            <person name="Meijer H.J."/>
            <person name="Nordberg E.K."/>
            <person name="Maclean D.J."/>
            <person name="Ospina-Giraldo M.D."/>
            <person name="Morris P.F."/>
            <person name="Phuntumart V."/>
            <person name="Putnam N.H."/>
            <person name="Rash S."/>
            <person name="Rose J.K."/>
            <person name="Sakihama Y."/>
            <person name="Salamov A.A."/>
            <person name="Savidor A."/>
            <person name="Scheuring C.F."/>
            <person name="Smith B.M."/>
            <person name="Sobral B.W."/>
            <person name="Terry A."/>
            <person name="Torto-Alalibo T.A."/>
            <person name="Win J."/>
            <person name="Xu Z."/>
            <person name="Zhang H."/>
            <person name="Grigoriev I.V."/>
            <person name="Rokhsar D.S."/>
            <person name="Boore J.L."/>
        </authorList>
    </citation>
    <scope>NUCLEOTIDE SEQUENCE [LARGE SCALE GENOMIC DNA]</scope>
    <source>
        <strain evidence="1 2">P6497</strain>
    </source>
</reference>
<accession>G4YXC1</accession>
<dbReference type="InParanoid" id="G4YXC1"/>
<evidence type="ECO:0000313" key="1">
    <source>
        <dbReference type="EMBL" id="EGZ26155.1"/>
    </source>
</evidence>
<dbReference type="EMBL" id="JH159152">
    <property type="protein sequence ID" value="EGZ26155.1"/>
    <property type="molecule type" value="Genomic_DNA"/>
</dbReference>
<dbReference type="KEGG" id="psoj:PHYSODRAFT_297519"/>
<sequence>MKQISYCVVGVPGGNNCIMAEKHWSASLLREKIVECFVEEEKRLILPETVALYLAWLNGEWLASHDSRVKQLLAGEIPADIATILSGDEIDLSATTGNILIEAPTARVIYVLLKLPHKVILRIANSRRRLLFGNDQQLDWQSSSWEIPVHACSPRDTHFWLEKEDLEESGLPNQRLKLYSRSAFHDQFKFLQEKVCDEAHIGWIMDPPGTGKSVTAMAFATTVDRSKWMVTWVHVREGSKLSWCSFMHVHGRWVSAAIQVDEGFENVLENLDADDPLLQPKSSCSKISIEQRVAMINAKFYYAGGSCSNMFQLNTQQIVFIYRVSSIHVSVAGLVGTHDNICASSIQRLKSSHGLNSDPVLSGWMLEMAFFLSLRDGSLVILGNSDDNTRRWGPCHIQMNDDIPCQIHEEPMCVVPCRRGKSSYNAILLYKRDRLVRFVQIVSGKKVGFNLEYCLTWLRKFSKSRGSFCVSRLEFVVVGVKSKLVSLQVDFDEELVVGFGKRLEIENVVARVKVLHGPRIADNRSRLSKRKRRIKKRQSTKSITADE</sequence>
<evidence type="ECO:0000313" key="2">
    <source>
        <dbReference type="Proteomes" id="UP000002640"/>
    </source>
</evidence>
<dbReference type="GeneID" id="20641499"/>
<proteinExistence type="predicted"/>
<evidence type="ECO:0008006" key="3">
    <source>
        <dbReference type="Google" id="ProtNLM"/>
    </source>
</evidence>